<evidence type="ECO:0000313" key="2">
    <source>
        <dbReference type="Proteomes" id="UP000250235"/>
    </source>
</evidence>
<reference evidence="1 2" key="1">
    <citation type="journal article" date="2015" name="Proc. Natl. Acad. Sci. U.S.A.">
        <title>The resurrection genome of Boea hygrometrica: A blueprint for survival of dehydration.</title>
        <authorList>
            <person name="Xiao L."/>
            <person name="Yang G."/>
            <person name="Zhang L."/>
            <person name="Yang X."/>
            <person name="Zhao S."/>
            <person name="Ji Z."/>
            <person name="Zhou Q."/>
            <person name="Hu M."/>
            <person name="Wang Y."/>
            <person name="Chen M."/>
            <person name="Xu Y."/>
            <person name="Jin H."/>
            <person name="Xiao X."/>
            <person name="Hu G."/>
            <person name="Bao F."/>
            <person name="Hu Y."/>
            <person name="Wan P."/>
            <person name="Li L."/>
            <person name="Deng X."/>
            <person name="Kuang T."/>
            <person name="Xiang C."/>
            <person name="Zhu J.K."/>
            <person name="Oliver M.J."/>
            <person name="He Y."/>
        </authorList>
    </citation>
    <scope>NUCLEOTIDE SEQUENCE [LARGE SCALE GENOMIC DNA]</scope>
    <source>
        <strain evidence="2">cv. XS01</strain>
    </source>
</reference>
<keyword evidence="2" id="KW-1185">Reference proteome</keyword>
<sequence length="122" mass="13785">MRAGRAWWPAMASSRAHFVARWPRLSADAGRRFAVQSVAAMEGARWLVMLRKLLRTLADRMLPLARCWSTLAGRLLRDDARLPRDVARGRASRLAWRCAAAAERFFVVAAAAPAMLRRRRDG</sequence>
<dbReference type="AlphaFoldDB" id="A0A2Z6ZUT5"/>
<protein>
    <submittedName>
        <fullName evidence="1">Uncharacterized protein</fullName>
    </submittedName>
</protein>
<name>A0A2Z6ZUT5_9LAMI</name>
<dbReference type="EMBL" id="KV075304">
    <property type="protein sequence ID" value="KZV06565.1"/>
    <property type="molecule type" value="Genomic_DNA"/>
</dbReference>
<organism evidence="1 2">
    <name type="scientific">Dorcoceras hygrometricum</name>
    <dbReference type="NCBI Taxonomy" id="472368"/>
    <lineage>
        <taxon>Eukaryota</taxon>
        <taxon>Viridiplantae</taxon>
        <taxon>Streptophyta</taxon>
        <taxon>Embryophyta</taxon>
        <taxon>Tracheophyta</taxon>
        <taxon>Spermatophyta</taxon>
        <taxon>Magnoliopsida</taxon>
        <taxon>eudicotyledons</taxon>
        <taxon>Gunneridae</taxon>
        <taxon>Pentapetalae</taxon>
        <taxon>asterids</taxon>
        <taxon>lamiids</taxon>
        <taxon>Lamiales</taxon>
        <taxon>Gesneriaceae</taxon>
        <taxon>Didymocarpoideae</taxon>
        <taxon>Trichosporeae</taxon>
        <taxon>Loxocarpinae</taxon>
        <taxon>Dorcoceras</taxon>
    </lineage>
</organism>
<dbReference type="Proteomes" id="UP000250235">
    <property type="component" value="Unassembled WGS sequence"/>
</dbReference>
<gene>
    <name evidence="1" type="ORF">F511_45953</name>
</gene>
<accession>A0A2Z6ZUT5</accession>
<proteinExistence type="predicted"/>
<evidence type="ECO:0000313" key="1">
    <source>
        <dbReference type="EMBL" id="KZV06565.1"/>
    </source>
</evidence>